<comment type="similarity">
    <text evidence="1">Belongs to the bacterial solute-binding protein 1 family.</text>
</comment>
<evidence type="ECO:0000256" key="2">
    <source>
        <dbReference type="ARBA" id="ARBA00022448"/>
    </source>
</evidence>
<dbReference type="EMBL" id="RHPJ01000004">
    <property type="protein sequence ID" value="TGO04154.1"/>
    <property type="molecule type" value="Genomic_DNA"/>
</dbReference>
<dbReference type="SUPFAM" id="SSF53850">
    <property type="entry name" value="Periplasmic binding protein-like II"/>
    <property type="match status" value="1"/>
</dbReference>
<dbReference type="InterPro" id="IPR006059">
    <property type="entry name" value="SBP"/>
</dbReference>
<evidence type="ECO:0000313" key="6">
    <source>
        <dbReference type="Proteomes" id="UP000297318"/>
    </source>
</evidence>
<organism evidence="5 6">
    <name type="scientific">Serinibacter arcticus</name>
    <dbReference type="NCBI Taxonomy" id="1655435"/>
    <lineage>
        <taxon>Bacteria</taxon>
        <taxon>Bacillati</taxon>
        <taxon>Actinomycetota</taxon>
        <taxon>Actinomycetes</taxon>
        <taxon>Micrococcales</taxon>
        <taxon>Beutenbergiaceae</taxon>
        <taxon>Serinibacter</taxon>
    </lineage>
</organism>
<protein>
    <submittedName>
        <fullName evidence="5">N-Acetyl-D-glucosamine ABC transport system, sugar-binding protein</fullName>
    </submittedName>
</protein>
<dbReference type="Gene3D" id="3.40.190.10">
    <property type="entry name" value="Periplasmic binding protein-like II"/>
    <property type="match status" value="2"/>
</dbReference>
<keyword evidence="6" id="KW-1185">Reference proteome</keyword>
<dbReference type="PROSITE" id="PS51257">
    <property type="entry name" value="PROKAR_LIPOPROTEIN"/>
    <property type="match status" value="1"/>
</dbReference>
<proteinExistence type="inferred from homology"/>
<dbReference type="PANTHER" id="PTHR43649">
    <property type="entry name" value="ARABINOSE-BINDING PROTEIN-RELATED"/>
    <property type="match status" value="1"/>
</dbReference>
<feature type="signal peptide" evidence="4">
    <location>
        <begin position="1"/>
        <end position="19"/>
    </location>
</feature>
<keyword evidence="3 4" id="KW-0732">Signal</keyword>
<sequence length="428" mass="45392">MRRTGAAAAVALVATLGLAACGGGDGDDVELTWYINPDDGGQAAIAAQCTTEADGAYAISTSLLPRESSSQREQLARRLAANDASIDLMSIDPPFVPELSRAGFLAPVPQELQETAEAQAVQGALDTATWQDELVTVPFWANTQLLWYRTSVAEAAGLDMTQPVTWDQIIDATREQELYLGVQGGRAEALTVWINSLVQSAGGEVISGEASNADEVEVTIDSEAGAEAARILSEIGEDGLGGPGLPTSDENGNLSTFEGDRGSFMVNWPFVWPAMSGAVEDGSLSQEVFDDVGWAMYPQVVEGQESRPPVGGINLGVSAFSEHVEESFAAIACITDPAKQAEYFVTNGNPPSATEAFDDPAVQEAFPMADVLRESLEAGAPRPLTPFYTTVTLGLQRTWHPLDQIDPESTPERSTELLRAILAGEDLL</sequence>
<dbReference type="PANTHER" id="PTHR43649:SF34">
    <property type="entry name" value="ABC TRANSPORTER PERIPLASMIC-BINDING PROTEIN YCJN-RELATED"/>
    <property type="match status" value="1"/>
</dbReference>
<dbReference type="AlphaFoldDB" id="A0A4Z1DX73"/>
<keyword evidence="2" id="KW-0813">Transport</keyword>
<evidence type="ECO:0000313" key="5">
    <source>
        <dbReference type="EMBL" id="TGO04154.1"/>
    </source>
</evidence>
<feature type="chain" id="PRO_5021360080" evidence="4">
    <location>
        <begin position="20"/>
        <end position="428"/>
    </location>
</feature>
<comment type="caution">
    <text evidence="5">The sequence shown here is derived from an EMBL/GenBank/DDBJ whole genome shotgun (WGS) entry which is preliminary data.</text>
</comment>
<name>A0A4Z1DX73_9MICO</name>
<dbReference type="InterPro" id="IPR050490">
    <property type="entry name" value="Bact_solute-bd_prot1"/>
</dbReference>
<accession>A0A4Z1DX73</accession>
<evidence type="ECO:0000256" key="1">
    <source>
        <dbReference type="ARBA" id="ARBA00008520"/>
    </source>
</evidence>
<dbReference type="Proteomes" id="UP000297318">
    <property type="component" value="Unassembled WGS sequence"/>
</dbReference>
<gene>
    <name evidence="5" type="ORF">SERN_2745</name>
</gene>
<dbReference type="RefSeq" id="WP_135850749.1">
    <property type="nucleotide sequence ID" value="NZ_RHPJ01000004.1"/>
</dbReference>
<dbReference type="Pfam" id="PF01547">
    <property type="entry name" value="SBP_bac_1"/>
    <property type="match status" value="1"/>
</dbReference>
<dbReference type="OrthoDB" id="3495561at2"/>
<evidence type="ECO:0000256" key="4">
    <source>
        <dbReference type="SAM" id="SignalP"/>
    </source>
</evidence>
<evidence type="ECO:0000256" key="3">
    <source>
        <dbReference type="ARBA" id="ARBA00022729"/>
    </source>
</evidence>
<reference evidence="5 6" key="1">
    <citation type="submission" date="2018-11" db="EMBL/GenBank/DDBJ databases">
        <title>Complete genome sequencing of the Actinobacteria Serinibacter sp. K3-2.</title>
        <authorList>
            <person name="Rakitin A.L."/>
            <person name="Beletsky A.V."/>
            <person name="Mardanov A.V."/>
            <person name="Ravin N.V."/>
            <person name="Gromova A.S."/>
            <person name="Filippova S.N."/>
            <person name="Gal'Chenko V.F."/>
        </authorList>
    </citation>
    <scope>NUCLEOTIDE SEQUENCE [LARGE SCALE GENOMIC DNA]</scope>
    <source>
        <strain evidence="5 6">K3-2</strain>
    </source>
</reference>